<protein>
    <submittedName>
        <fullName evidence="5">Mss4-like family protein</fullName>
    </submittedName>
</protein>
<evidence type="ECO:0000256" key="3">
    <source>
        <dbReference type="ARBA" id="ARBA00022927"/>
    </source>
</evidence>
<dbReference type="InterPro" id="IPR011323">
    <property type="entry name" value="Mss4/transl-control_tumour"/>
</dbReference>
<dbReference type="InterPro" id="IPR007515">
    <property type="entry name" value="Mss4"/>
</dbReference>
<dbReference type="FunFam" id="2.170.150.10:FF:000005">
    <property type="entry name" value="Guanine nucleotide exchange factor MSS4"/>
    <property type="match status" value="1"/>
</dbReference>
<dbReference type="GO" id="GO:0005829">
    <property type="term" value="C:cytosol"/>
    <property type="evidence" value="ECO:0007669"/>
    <property type="project" value="TreeGrafter"/>
</dbReference>
<proteinExistence type="predicted"/>
<keyword evidence="1" id="KW-0813">Transport</keyword>
<reference evidence="5 6" key="1">
    <citation type="journal article" date="2011" name="Genome Res.">
        <title>Phylogeny-wide analysis of social amoeba genomes highlights ancient origins for complex intercellular communication.</title>
        <authorList>
            <person name="Heidel A.J."/>
            <person name="Lawal H.M."/>
            <person name="Felder M."/>
            <person name="Schilde C."/>
            <person name="Helps N.R."/>
            <person name="Tunggal B."/>
            <person name="Rivero F."/>
            <person name="John U."/>
            <person name="Schleicher M."/>
            <person name="Eichinger L."/>
            <person name="Platzer M."/>
            <person name="Noegel A.A."/>
            <person name="Schaap P."/>
            <person name="Gloeckner G."/>
        </authorList>
    </citation>
    <scope>NUCLEOTIDE SEQUENCE [LARGE SCALE GENOMIC DNA]</scope>
    <source>
        <strain evidence="6">ATCC 26659 / Pp 5 / PN500</strain>
    </source>
</reference>
<keyword evidence="6" id="KW-1185">Reference proteome</keyword>
<dbReference type="OMA" id="MWFLPDM"/>
<dbReference type="GO" id="GO:0006892">
    <property type="term" value="P:post-Golgi vesicle-mediated transport"/>
    <property type="evidence" value="ECO:0007669"/>
    <property type="project" value="TreeGrafter"/>
</dbReference>
<feature type="compositionally biased region" description="Low complexity" evidence="4">
    <location>
        <begin position="8"/>
        <end position="34"/>
    </location>
</feature>
<dbReference type="SUPFAM" id="SSF51316">
    <property type="entry name" value="Mss4-like"/>
    <property type="match status" value="1"/>
</dbReference>
<dbReference type="GO" id="GO:0008270">
    <property type="term" value="F:zinc ion binding"/>
    <property type="evidence" value="ECO:0007669"/>
    <property type="project" value="TreeGrafter"/>
</dbReference>
<dbReference type="FunCoup" id="D3BCT6">
    <property type="interactions" value="23"/>
</dbReference>
<dbReference type="InterPro" id="IPR011057">
    <property type="entry name" value="Mss4-like_sf"/>
</dbReference>
<dbReference type="GO" id="GO:0016020">
    <property type="term" value="C:membrane"/>
    <property type="evidence" value="ECO:0007669"/>
    <property type="project" value="TreeGrafter"/>
</dbReference>
<dbReference type="Gene3D" id="2.170.150.10">
    <property type="entry name" value="Metal Binding Protein, Guanine Nucleotide Exchange Factor, Chain A"/>
    <property type="match status" value="1"/>
</dbReference>
<dbReference type="InParanoid" id="D3BCT6"/>
<feature type="region of interest" description="Disordered" evidence="4">
    <location>
        <begin position="1"/>
        <end position="47"/>
    </location>
</feature>
<sequence length="177" mass="20422">MSDKISEQDNQQPQQQQEVVEDQQQQQTENVEVEGIPIEDIHKDPNVDNAFADASNFNIVTKTETSPTSDIVNDSNKKLSKRIHCRRCECIIILPNNASLVEKEIALLNQKGSDSAELLKYMWFLPDMFQFENIAFSKDVKSQYKYLTCAECESEIIGVHYIQSKENYISHDRVVYK</sequence>
<dbReference type="STRING" id="670386.D3BCT6"/>
<gene>
    <name evidence="5" type="primary">rabif</name>
    <name evidence="5" type="ORF">PPL_06314</name>
</gene>
<keyword evidence="2" id="KW-0344">Guanine-nucleotide releasing factor</keyword>
<dbReference type="GeneID" id="31361797"/>
<dbReference type="AlphaFoldDB" id="D3BCT6"/>
<comment type="caution">
    <text evidence="5">The sequence shown here is derived from an EMBL/GenBank/DDBJ whole genome shotgun (WGS) entry which is preliminary data.</text>
</comment>
<dbReference type="GO" id="GO:0005085">
    <property type="term" value="F:guanyl-nucleotide exchange factor activity"/>
    <property type="evidence" value="ECO:0007669"/>
    <property type="project" value="UniProtKB-KW"/>
</dbReference>
<dbReference type="PROSITE" id="PS51796">
    <property type="entry name" value="MSS4"/>
    <property type="match status" value="1"/>
</dbReference>
<evidence type="ECO:0000313" key="6">
    <source>
        <dbReference type="Proteomes" id="UP000001396"/>
    </source>
</evidence>
<organism evidence="5 6">
    <name type="scientific">Heterostelium pallidum (strain ATCC 26659 / Pp 5 / PN500)</name>
    <name type="common">Cellular slime mold</name>
    <name type="synonym">Polysphondylium pallidum</name>
    <dbReference type="NCBI Taxonomy" id="670386"/>
    <lineage>
        <taxon>Eukaryota</taxon>
        <taxon>Amoebozoa</taxon>
        <taxon>Evosea</taxon>
        <taxon>Eumycetozoa</taxon>
        <taxon>Dictyostelia</taxon>
        <taxon>Acytosteliales</taxon>
        <taxon>Acytosteliaceae</taxon>
        <taxon>Heterostelium</taxon>
    </lineage>
</organism>
<evidence type="ECO:0000313" key="5">
    <source>
        <dbReference type="EMBL" id="EFA80728.1"/>
    </source>
</evidence>
<keyword evidence="3" id="KW-0653">Protein transport</keyword>
<evidence type="ECO:0000256" key="1">
    <source>
        <dbReference type="ARBA" id="ARBA00022448"/>
    </source>
</evidence>
<dbReference type="Pfam" id="PF04421">
    <property type="entry name" value="Mss4"/>
    <property type="match status" value="1"/>
</dbReference>
<dbReference type="GO" id="GO:0015031">
    <property type="term" value="P:protein transport"/>
    <property type="evidence" value="ECO:0007669"/>
    <property type="project" value="UniProtKB-KW"/>
</dbReference>
<dbReference type="EMBL" id="ADBJ01000028">
    <property type="protein sequence ID" value="EFA80728.1"/>
    <property type="molecule type" value="Genomic_DNA"/>
</dbReference>
<dbReference type="PANTHER" id="PTHR13276">
    <property type="entry name" value="GUANINE NUCLEOTIDE EXCHANGE FACTOR MSS4"/>
    <property type="match status" value="1"/>
</dbReference>
<evidence type="ECO:0000256" key="2">
    <source>
        <dbReference type="ARBA" id="ARBA00022658"/>
    </source>
</evidence>
<dbReference type="GO" id="GO:0007264">
    <property type="term" value="P:small GTPase-mediated signal transduction"/>
    <property type="evidence" value="ECO:0007669"/>
    <property type="project" value="InterPro"/>
</dbReference>
<name>D3BCT6_HETP5</name>
<dbReference type="PANTHER" id="PTHR13276:SF0">
    <property type="entry name" value="GUANINE NUCLEOTIDE EXCHANGE FACTOR MSS4"/>
    <property type="match status" value="1"/>
</dbReference>
<dbReference type="Proteomes" id="UP000001396">
    <property type="component" value="Unassembled WGS sequence"/>
</dbReference>
<dbReference type="RefSeq" id="XP_020432848.1">
    <property type="nucleotide sequence ID" value="XM_020577174.1"/>
</dbReference>
<evidence type="ECO:0000256" key="4">
    <source>
        <dbReference type="SAM" id="MobiDB-lite"/>
    </source>
</evidence>
<accession>D3BCT6</accession>